<protein>
    <recommendedName>
        <fullName evidence="3">Retrotransposon gag domain-containing protein</fullName>
    </recommendedName>
</protein>
<dbReference type="OMA" id="GITENHK"/>
<reference evidence="1" key="1">
    <citation type="submission" date="2016-11" db="EMBL/GenBank/DDBJ databases">
        <title>The genome of Nicotiana attenuata.</title>
        <authorList>
            <person name="Xu S."/>
            <person name="Brockmoeller T."/>
            <person name="Gaquerel E."/>
            <person name="Navarro A."/>
            <person name="Kuhl H."/>
            <person name="Gase K."/>
            <person name="Ling Z."/>
            <person name="Zhou W."/>
            <person name="Kreitzer C."/>
            <person name="Stanke M."/>
            <person name="Tang H."/>
            <person name="Lyons E."/>
            <person name="Pandey P."/>
            <person name="Pandey S.P."/>
            <person name="Timmermann B."/>
            <person name="Baldwin I.T."/>
        </authorList>
    </citation>
    <scope>NUCLEOTIDE SEQUENCE [LARGE SCALE GENOMIC DNA]</scope>
    <source>
        <strain evidence="1">UT</strain>
    </source>
</reference>
<dbReference type="Gramene" id="OIT22708">
    <property type="protein sequence ID" value="OIT22708"/>
    <property type="gene ID" value="A4A49_59317"/>
</dbReference>
<dbReference type="EMBL" id="MJEQ01003544">
    <property type="protein sequence ID" value="OIT22708.1"/>
    <property type="molecule type" value="Genomic_DNA"/>
</dbReference>
<dbReference type="InterPro" id="IPR021109">
    <property type="entry name" value="Peptidase_aspartic_dom_sf"/>
</dbReference>
<keyword evidence="2" id="KW-1185">Reference proteome</keyword>
<dbReference type="AlphaFoldDB" id="A0A1J6K235"/>
<feature type="non-terminal residue" evidence="1">
    <location>
        <position position="1"/>
    </location>
</feature>
<comment type="caution">
    <text evidence="1">The sequence shown here is derived from an EMBL/GenBank/DDBJ whole genome shotgun (WGS) entry which is preliminary data.</text>
</comment>
<dbReference type="Pfam" id="PF08284">
    <property type="entry name" value="RVP_2"/>
    <property type="match status" value="1"/>
</dbReference>
<dbReference type="Proteomes" id="UP000187609">
    <property type="component" value="Unassembled WGS sequence"/>
</dbReference>
<evidence type="ECO:0008006" key="3">
    <source>
        <dbReference type="Google" id="ProtNLM"/>
    </source>
</evidence>
<evidence type="ECO:0000313" key="2">
    <source>
        <dbReference type="Proteomes" id="UP000187609"/>
    </source>
</evidence>
<dbReference type="CDD" id="cd00303">
    <property type="entry name" value="retropepsin_like"/>
    <property type="match status" value="1"/>
</dbReference>
<evidence type="ECO:0000313" key="1">
    <source>
        <dbReference type="EMBL" id="OIT22708.1"/>
    </source>
</evidence>
<gene>
    <name evidence="1" type="ORF">A4A49_59317</name>
</gene>
<organism evidence="1 2">
    <name type="scientific">Nicotiana attenuata</name>
    <name type="common">Coyote tobacco</name>
    <dbReference type="NCBI Taxonomy" id="49451"/>
    <lineage>
        <taxon>Eukaryota</taxon>
        <taxon>Viridiplantae</taxon>
        <taxon>Streptophyta</taxon>
        <taxon>Embryophyta</taxon>
        <taxon>Tracheophyta</taxon>
        <taxon>Spermatophyta</taxon>
        <taxon>Magnoliopsida</taxon>
        <taxon>eudicotyledons</taxon>
        <taxon>Gunneridae</taxon>
        <taxon>Pentapetalae</taxon>
        <taxon>asterids</taxon>
        <taxon>lamiids</taxon>
        <taxon>Solanales</taxon>
        <taxon>Solanaceae</taxon>
        <taxon>Nicotianoideae</taxon>
        <taxon>Nicotianeae</taxon>
        <taxon>Nicotiana</taxon>
    </lineage>
</organism>
<accession>A0A1J6K235</accession>
<dbReference type="Gene3D" id="2.40.70.10">
    <property type="entry name" value="Acid Proteases"/>
    <property type="match status" value="1"/>
</dbReference>
<proteinExistence type="predicted"/>
<feature type="non-terminal residue" evidence="1">
    <location>
        <position position="403"/>
    </location>
</feature>
<name>A0A1J6K235_NICAT</name>
<sequence length="403" mass="45165">GDSGPGPPTLCHKLAPVELGRFRGENPDAWIFQAERYFKFYGITENHKLPLGSFYLDGEALEWPQGHLSKIRQLTTVSEYQSMFEAIANKANDIKESLMVHLFCSGLKEYIKTSVLIHEPTTIYKPSLKSLNLILAALSHLNSIRIPFKRLTPAEIQSHRERGICCYCDEKYSSTHKCKNLPQLLLLIDGSEIKSFLPEPIIFDDISADELQCLEIQEHSAILYHALSGGNSPTTLRFTGHVNGSPVQVLIGGGNTANFVQTRVAKFLQLTIEPIPHFPVVMGSRHRLWCEGVSRKVPLSIQRCDIFLDLYVLSLHGSNMVLGVSWLSILGLVVTDYATHLFEFSHQGKTINWEGEALTDAQPVQLHSIRRYVATYAISSYFYLQVVPSESSPTDEIPPDLIS</sequence>